<dbReference type="Pfam" id="PF00501">
    <property type="entry name" value="AMP-binding"/>
    <property type="match status" value="2"/>
</dbReference>
<dbReference type="Proteomes" id="UP000623467">
    <property type="component" value="Unassembled WGS sequence"/>
</dbReference>
<feature type="domain" description="AMP-dependent synthetase/ligase" evidence="1">
    <location>
        <begin position="99"/>
        <end position="304"/>
    </location>
</feature>
<dbReference type="GO" id="GO:0030729">
    <property type="term" value="F:acetoacetate-CoA ligase activity"/>
    <property type="evidence" value="ECO:0007669"/>
    <property type="project" value="TreeGrafter"/>
</dbReference>
<organism evidence="2 3">
    <name type="scientific">Mycena sanguinolenta</name>
    <dbReference type="NCBI Taxonomy" id="230812"/>
    <lineage>
        <taxon>Eukaryota</taxon>
        <taxon>Fungi</taxon>
        <taxon>Dikarya</taxon>
        <taxon>Basidiomycota</taxon>
        <taxon>Agaricomycotina</taxon>
        <taxon>Agaricomycetes</taxon>
        <taxon>Agaricomycetidae</taxon>
        <taxon>Agaricales</taxon>
        <taxon>Marasmiineae</taxon>
        <taxon>Mycenaceae</taxon>
        <taxon>Mycena</taxon>
    </lineage>
</organism>
<accession>A0A8H6YC28</accession>
<dbReference type="AlphaFoldDB" id="A0A8H6YC28"/>
<evidence type="ECO:0000313" key="2">
    <source>
        <dbReference type="EMBL" id="KAF7355325.1"/>
    </source>
</evidence>
<dbReference type="EMBL" id="JACAZH010000011">
    <property type="protein sequence ID" value="KAF7355325.1"/>
    <property type="molecule type" value="Genomic_DNA"/>
</dbReference>
<sequence length="583" mass="64819">MPDDTPLHRPRNPEASAVFAFRDRVNAKYGLALRTYHDLWLWSISHVSLFWSETWDATNIIGEKGTHVVDESVNISENPPWFTDACINWAENMLTSTRSSEKVALIQPTEPTPLNPNPELRRCTYAQLYDLVSRLVSSLLANGLKPGDRVASYSSNCIENVALCLATTAIGAIWVSAAADFGPAGVLERFEQVQPKFIFAVDAFVYNAKVHEHLPKLTTLLLGLAAKSLDPAKVVIIHSIPYAEDRSTWQEGWLSWQDFLLEGEAKKLGRNPSGEILWHRASFNWPLWILFSSGSTGKPNGWMMYNFLISGLSVGCTLVLFDGSPLRDPAFLWKLTDDLKISIFGTSAKYIEQLAKRYKPRYHHNLSSLRHIYSTGSPLSADLFRYVYEHIHPDILLGSITGGTDICSLFAGMVSGLPVYAGEIQCRMLGLAVESYSEAGTLNAPDEPGELVCLKKLPMHARWGFWRTWFLVRVWHRRASRGRKEPGTTRPTLLSQIWRGNTVIIVASHVRGLAMAEGWSCLGGQTVCCMQDMNPGGVRFGSSELYDAIDSAFCAAGKIVDSLAVGLAVEGDERVVLFVKLPR</sequence>
<dbReference type="PANTHER" id="PTHR42921">
    <property type="entry name" value="ACETOACETYL-COA SYNTHETASE"/>
    <property type="match status" value="1"/>
</dbReference>
<comment type="caution">
    <text evidence="2">The sequence shown here is derived from an EMBL/GenBank/DDBJ whole genome shotgun (WGS) entry which is preliminary data.</text>
</comment>
<gene>
    <name evidence="2" type="ORF">MSAN_01449000</name>
</gene>
<feature type="domain" description="AMP-dependent synthetase/ligase" evidence="1">
    <location>
        <begin position="307"/>
        <end position="452"/>
    </location>
</feature>
<keyword evidence="3" id="KW-1185">Reference proteome</keyword>
<dbReference type="SUPFAM" id="SSF56801">
    <property type="entry name" value="Acetyl-CoA synthetase-like"/>
    <property type="match status" value="1"/>
</dbReference>
<dbReference type="PANTHER" id="PTHR42921:SF1">
    <property type="entry name" value="ACETOACETYL-COA SYNTHETASE"/>
    <property type="match status" value="1"/>
</dbReference>
<proteinExistence type="predicted"/>
<dbReference type="OrthoDB" id="10253869at2759"/>
<evidence type="ECO:0000259" key="1">
    <source>
        <dbReference type="Pfam" id="PF00501"/>
    </source>
</evidence>
<dbReference type="InterPro" id="IPR000873">
    <property type="entry name" value="AMP-dep_synth/lig_dom"/>
</dbReference>
<name>A0A8H6YC28_9AGAR</name>
<reference evidence="2" key="1">
    <citation type="submission" date="2020-05" db="EMBL/GenBank/DDBJ databases">
        <title>Mycena genomes resolve the evolution of fungal bioluminescence.</title>
        <authorList>
            <person name="Tsai I.J."/>
        </authorList>
    </citation>
    <scope>NUCLEOTIDE SEQUENCE</scope>
    <source>
        <strain evidence="2">160909Yilan</strain>
    </source>
</reference>
<evidence type="ECO:0000313" key="3">
    <source>
        <dbReference type="Proteomes" id="UP000623467"/>
    </source>
</evidence>
<dbReference type="InterPro" id="IPR042099">
    <property type="entry name" value="ANL_N_sf"/>
</dbReference>
<protein>
    <submittedName>
        <fullName evidence="2">Acetoacetyl-CoA synthetase</fullName>
    </submittedName>
</protein>
<dbReference type="Gene3D" id="3.40.50.12780">
    <property type="entry name" value="N-terminal domain of ligase-like"/>
    <property type="match status" value="2"/>
</dbReference>